<dbReference type="InterPro" id="IPR041413">
    <property type="entry name" value="MLTR_LBD"/>
</dbReference>
<dbReference type="InterPro" id="IPR001387">
    <property type="entry name" value="Cro/C1-type_HTH"/>
</dbReference>
<evidence type="ECO:0000313" key="2">
    <source>
        <dbReference type="EMBL" id="AZL57436.1"/>
    </source>
</evidence>
<organism evidence="2 3">
    <name type="scientific">Tabrizicola piscis</name>
    <dbReference type="NCBI Taxonomy" id="2494374"/>
    <lineage>
        <taxon>Bacteria</taxon>
        <taxon>Pseudomonadati</taxon>
        <taxon>Pseudomonadota</taxon>
        <taxon>Alphaproteobacteria</taxon>
        <taxon>Rhodobacterales</taxon>
        <taxon>Paracoccaceae</taxon>
        <taxon>Tabrizicola</taxon>
    </lineage>
</organism>
<evidence type="ECO:0000313" key="3">
    <source>
        <dbReference type="Proteomes" id="UP000282002"/>
    </source>
</evidence>
<dbReference type="OrthoDB" id="9785973at2"/>
<accession>A0A3S8U1G5</accession>
<keyword evidence="3" id="KW-1185">Reference proteome</keyword>
<dbReference type="Gene3D" id="1.10.260.40">
    <property type="entry name" value="lambda repressor-like DNA-binding domains"/>
    <property type="match status" value="1"/>
</dbReference>
<dbReference type="CDD" id="cd00093">
    <property type="entry name" value="HTH_XRE"/>
    <property type="match status" value="1"/>
</dbReference>
<name>A0A3S8U1G5_9RHOB</name>
<dbReference type="Pfam" id="PF13560">
    <property type="entry name" value="HTH_31"/>
    <property type="match status" value="1"/>
</dbReference>
<feature type="domain" description="HTH cro/C1-type" evidence="1">
    <location>
        <begin position="8"/>
        <end position="62"/>
    </location>
</feature>
<dbReference type="RefSeq" id="WP_125323590.1">
    <property type="nucleotide sequence ID" value="NZ_CP034328.1"/>
</dbReference>
<dbReference type="GO" id="GO:0003677">
    <property type="term" value="F:DNA binding"/>
    <property type="evidence" value="ECO:0007669"/>
    <property type="project" value="InterPro"/>
</dbReference>
<evidence type="ECO:0000259" key="1">
    <source>
        <dbReference type="PROSITE" id="PS50943"/>
    </source>
</evidence>
<dbReference type="AlphaFoldDB" id="A0A3S8U1G5"/>
<dbReference type="EMBL" id="CP034328">
    <property type="protein sequence ID" value="AZL57436.1"/>
    <property type="molecule type" value="Genomic_DNA"/>
</dbReference>
<reference evidence="2 3" key="1">
    <citation type="submission" date="2018-12" db="EMBL/GenBank/DDBJ databases">
        <title>Complete genome sequencing of Tabrizicola sp. K13M18.</title>
        <authorList>
            <person name="Bae J.-W."/>
        </authorList>
    </citation>
    <scope>NUCLEOTIDE SEQUENCE [LARGE SCALE GENOMIC DNA]</scope>
    <source>
        <strain evidence="2 3">K13M18</strain>
    </source>
</reference>
<sequence length="254" mass="27573">MHDFPTALRRWRRTRRLSQLDLASEAEVSPRHLAFLETGRSRPSRAMVLRLAGVLTLPPVEQNGFLAAAGFAPQFPSLPLGAAEMAQVRQAMDWTIDRHAPYPALILDRLWRIVALNGPARQLFGPAGFAPGASLLDALCDPVLFPALIENWVEVGHHTALRLRAESARAGGIAELDRAVAMLLANPAIAASQPQATGRAVLATIYRMGDQRLPFFSTYAQFGAAEEVALSDMKIELMFPADDHAKAALLALAP</sequence>
<gene>
    <name evidence="2" type="ORF">EI545_00395</name>
</gene>
<dbReference type="Gene3D" id="3.30.450.180">
    <property type="match status" value="1"/>
</dbReference>
<dbReference type="PANTHER" id="PTHR35010:SF4">
    <property type="entry name" value="BLL5781 PROTEIN"/>
    <property type="match status" value="1"/>
</dbReference>
<proteinExistence type="predicted"/>
<dbReference type="PROSITE" id="PS50943">
    <property type="entry name" value="HTH_CROC1"/>
    <property type="match status" value="1"/>
</dbReference>
<dbReference type="Proteomes" id="UP000282002">
    <property type="component" value="Chromosome"/>
</dbReference>
<dbReference type="InterPro" id="IPR010982">
    <property type="entry name" value="Lambda_DNA-bd_dom_sf"/>
</dbReference>
<dbReference type="Pfam" id="PF17765">
    <property type="entry name" value="MLTR_LBD"/>
    <property type="match status" value="1"/>
</dbReference>
<dbReference type="PANTHER" id="PTHR35010">
    <property type="entry name" value="BLL4672 PROTEIN-RELATED"/>
    <property type="match status" value="1"/>
</dbReference>
<dbReference type="KEGG" id="taw:EI545_00395"/>
<dbReference type="SUPFAM" id="SSF47413">
    <property type="entry name" value="lambda repressor-like DNA-binding domains"/>
    <property type="match status" value="1"/>
</dbReference>
<protein>
    <submittedName>
        <fullName evidence="2">XRE family transcriptional regulator</fullName>
    </submittedName>
</protein>
<dbReference type="SMART" id="SM00530">
    <property type="entry name" value="HTH_XRE"/>
    <property type="match status" value="1"/>
</dbReference>